<organism evidence="1 2">
    <name type="scientific">Glossina palpalis gambiensis</name>
    <dbReference type="NCBI Taxonomy" id="67801"/>
    <lineage>
        <taxon>Eukaryota</taxon>
        <taxon>Metazoa</taxon>
        <taxon>Ecdysozoa</taxon>
        <taxon>Arthropoda</taxon>
        <taxon>Hexapoda</taxon>
        <taxon>Insecta</taxon>
        <taxon>Pterygota</taxon>
        <taxon>Neoptera</taxon>
        <taxon>Endopterygota</taxon>
        <taxon>Diptera</taxon>
        <taxon>Brachycera</taxon>
        <taxon>Muscomorpha</taxon>
        <taxon>Hippoboscoidea</taxon>
        <taxon>Glossinidae</taxon>
        <taxon>Glossina</taxon>
    </lineage>
</organism>
<sequence>MSGLETPLRTLVRKPNSLSFDLRPSIDKLTISALFILSPDVFNIHGDFGVPSKYNNRFSKKKDHCELRAYDTTNCFI</sequence>
<keyword evidence="2" id="KW-1185">Reference proteome</keyword>
<dbReference type="Proteomes" id="UP000092460">
    <property type="component" value="Unassembled WGS sequence"/>
</dbReference>
<name>A0A1B0BK49_9MUSC</name>
<dbReference type="VEuPathDB" id="VectorBase:GPPI032695"/>
<proteinExistence type="predicted"/>
<dbReference type="EnsemblMetazoa" id="GPPI032695-RA">
    <property type="protein sequence ID" value="GPPI032695-PA"/>
    <property type="gene ID" value="GPPI032695"/>
</dbReference>
<protein>
    <submittedName>
        <fullName evidence="1">Uncharacterized protein</fullName>
    </submittedName>
</protein>
<reference evidence="1" key="2">
    <citation type="submission" date="2020-05" db="UniProtKB">
        <authorList>
            <consortium name="EnsemblMetazoa"/>
        </authorList>
    </citation>
    <scope>IDENTIFICATION</scope>
    <source>
        <strain evidence="1">IAEA</strain>
    </source>
</reference>
<evidence type="ECO:0000313" key="2">
    <source>
        <dbReference type="Proteomes" id="UP000092460"/>
    </source>
</evidence>
<evidence type="ECO:0000313" key="1">
    <source>
        <dbReference type="EnsemblMetazoa" id="GPPI032695-PA"/>
    </source>
</evidence>
<dbReference type="AlphaFoldDB" id="A0A1B0BK49"/>
<dbReference type="EMBL" id="JXJN01015799">
    <property type="status" value="NOT_ANNOTATED_CDS"/>
    <property type="molecule type" value="Genomic_DNA"/>
</dbReference>
<reference evidence="2" key="1">
    <citation type="submission" date="2015-01" db="EMBL/GenBank/DDBJ databases">
        <authorList>
            <person name="Aksoy S."/>
            <person name="Warren W."/>
            <person name="Wilson R.K."/>
        </authorList>
    </citation>
    <scope>NUCLEOTIDE SEQUENCE [LARGE SCALE GENOMIC DNA]</scope>
    <source>
        <strain evidence="2">IAEA</strain>
    </source>
</reference>
<accession>A0A1B0BK49</accession>